<feature type="domain" description="PilZ" evidence="1">
    <location>
        <begin position="21"/>
        <end position="97"/>
    </location>
</feature>
<dbReference type="RefSeq" id="WP_380793385.1">
    <property type="nucleotide sequence ID" value="NZ_JBHRVU010000004.1"/>
</dbReference>
<dbReference type="SUPFAM" id="SSF141371">
    <property type="entry name" value="PilZ domain-like"/>
    <property type="match status" value="1"/>
</dbReference>
<evidence type="ECO:0000259" key="1">
    <source>
        <dbReference type="Pfam" id="PF07238"/>
    </source>
</evidence>
<proteinExistence type="predicted"/>
<dbReference type="Proteomes" id="UP001595681">
    <property type="component" value="Unassembled WGS sequence"/>
</dbReference>
<comment type="caution">
    <text evidence="2">The sequence shown here is derived from an EMBL/GenBank/DDBJ whole genome shotgun (WGS) entry which is preliminary data.</text>
</comment>
<sequence>MIERDSYADGDAASHDAMRRKLFEPVQLRHDGIALRAHMLDLSASGALLHCERRAPRPGSGIIIQTDGMRVAAHVVWVDGKKFDVHFDAPLDAATIRGLTDG</sequence>
<protein>
    <submittedName>
        <fullName evidence="2">PilZ domain-containing protein</fullName>
    </submittedName>
</protein>
<name>A0ABV7NE37_9SPHN</name>
<dbReference type="EMBL" id="JBHRVU010000004">
    <property type="protein sequence ID" value="MFC3440396.1"/>
    <property type="molecule type" value="Genomic_DNA"/>
</dbReference>
<dbReference type="InterPro" id="IPR009875">
    <property type="entry name" value="PilZ_domain"/>
</dbReference>
<reference evidence="3" key="1">
    <citation type="journal article" date="2019" name="Int. J. Syst. Evol. Microbiol.">
        <title>The Global Catalogue of Microorganisms (GCM) 10K type strain sequencing project: providing services to taxonomists for standard genome sequencing and annotation.</title>
        <authorList>
            <consortium name="The Broad Institute Genomics Platform"/>
            <consortium name="The Broad Institute Genome Sequencing Center for Infectious Disease"/>
            <person name="Wu L."/>
            <person name="Ma J."/>
        </authorList>
    </citation>
    <scope>NUCLEOTIDE SEQUENCE [LARGE SCALE GENOMIC DNA]</scope>
    <source>
        <strain evidence="3">CCM 7491</strain>
    </source>
</reference>
<evidence type="ECO:0000313" key="2">
    <source>
        <dbReference type="EMBL" id="MFC3440396.1"/>
    </source>
</evidence>
<dbReference type="Pfam" id="PF07238">
    <property type="entry name" value="PilZ"/>
    <property type="match status" value="1"/>
</dbReference>
<gene>
    <name evidence="2" type="ORF">ACFOKF_04140</name>
</gene>
<organism evidence="2 3">
    <name type="scientific">Sphingobium rhizovicinum</name>
    <dbReference type="NCBI Taxonomy" id="432308"/>
    <lineage>
        <taxon>Bacteria</taxon>
        <taxon>Pseudomonadati</taxon>
        <taxon>Pseudomonadota</taxon>
        <taxon>Alphaproteobacteria</taxon>
        <taxon>Sphingomonadales</taxon>
        <taxon>Sphingomonadaceae</taxon>
        <taxon>Sphingobium</taxon>
    </lineage>
</organism>
<keyword evidence="3" id="KW-1185">Reference proteome</keyword>
<evidence type="ECO:0000313" key="3">
    <source>
        <dbReference type="Proteomes" id="UP001595681"/>
    </source>
</evidence>
<accession>A0ABV7NE37</accession>